<accession>A0A1I2FRU9</accession>
<keyword evidence="2" id="KW-1185">Reference proteome</keyword>
<dbReference type="EMBL" id="FOMT01000005">
    <property type="protein sequence ID" value="SFF07181.1"/>
    <property type="molecule type" value="Genomic_DNA"/>
</dbReference>
<dbReference type="Proteomes" id="UP000198855">
    <property type="component" value="Unassembled WGS sequence"/>
</dbReference>
<name>A0A1I2FRU9_9BACL</name>
<protein>
    <submittedName>
        <fullName evidence="1">Uncharacterized protein</fullName>
    </submittedName>
</protein>
<sequence length="106" mass="13102">MNSILELKRTNQYSNWLRNFKVFLNGIEYEKIADDETIRYELEPGEYELYVKIDWCGSNRYQFTLHENEILQLECGCPIRGWKFLLQPFIMPYYIFFYPNKYLYIR</sequence>
<gene>
    <name evidence="1" type="ORF">SAMN05216378_4971</name>
</gene>
<dbReference type="AlphaFoldDB" id="A0A1I2FRU9"/>
<proteinExistence type="predicted"/>
<evidence type="ECO:0000313" key="1">
    <source>
        <dbReference type="EMBL" id="SFF07181.1"/>
    </source>
</evidence>
<organism evidence="1 2">
    <name type="scientific">Paenibacillus catalpae</name>
    <dbReference type="NCBI Taxonomy" id="1045775"/>
    <lineage>
        <taxon>Bacteria</taxon>
        <taxon>Bacillati</taxon>
        <taxon>Bacillota</taxon>
        <taxon>Bacilli</taxon>
        <taxon>Bacillales</taxon>
        <taxon>Paenibacillaceae</taxon>
        <taxon>Paenibacillus</taxon>
    </lineage>
</organism>
<reference evidence="2" key="1">
    <citation type="submission" date="2016-10" db="EMBL/GenBank/DDBJ databases">
        <authorList>
            <person name="Varghese N."/>
            <person name="Submissions S."/>
        </authorList>
    </citation>
    <scope>NUCLEOTIDE SEQUENCE [LARGE SCALE GENOMIC DNA]</scope>
    <source>
        <strain evidence="2">CGMCC 1.10784</strain>
    </source>
</reference>
<evidence type="ECO:0000313" key="2">
    <source>
        <dbReference type="Proteomes" id="UP000198855"/>
    </source>
</evidence>